<protein>
    <submittedName>
        <fullName evidence="2 4">Uncharacterized protein</fullName>
    </submittedName>
</protein>
<dbReference type="AlphaFoldDB" id="A0A0R3SHR9"/>
<feature type="region of interest" description="Disordered" evidence="1">
    <location>
        <begin position="183"/>
        <end position="204"/>
    </location>
</feature>
<proteinExistence type="predicted"/>
<dbReference type="OrthoDB" id="10055441at2759"/>
<dbReference type="EMBL" id="UYSG01001744">
    <property type="protein sequence ID" value="VDL50069.1"/>
    <property type="molecule type" value="Genomic_DNA"/>
</dbReference>
<accession>A0A0R3SHR9</accession>
<evidence type="ECO:0000313" key="2">
    <source>
        <dbReference type="EMBL" id="VDL50069.1"/>
    </source>
</evidence>
<name>A0A0R3SHR9_HYMDI</name>
<dbReference type="WBParaSite" id="HDID_0000448401-mRNA-1">
    <property type="protein sequence ID" value="HDID_0000448401-mRNA-1"/>
    <property type="gene ID" value="HDID_0000448401"/>
</dbReference>
<evidence type="ECO:0000256" key="1">
    <source>
        <dbReference type="SAM" id="MobiDB-lite"/>
    </source>
</evidence>
<dbReference type="Proteomes" id="UP000274504">
    <property type="component" value="Unassembled WGS sequence"/>
</dbReference>
<organism evidence="4">
    <name type="scientific">Hymenolepis diminuta</name>
    <name type="common">Rat tapeworm</name>
    <dbReference type="NCBI Taxonomy" id="6216"/>
    <lineage>
        <taxon>Eukaryota</taxon>
        <taxon>Metazoa</taxon>
        <taxon>Spiralia</taxon>
        <taxon>Lophotrochozoa</taxon>
        <taxon>Platyhelminthes</taxon>
        <taxon>Cestoda</taxon>
        <taxon>Eucestoda</taxon>
        <taxon>Cyclophyllidea</taxon>
        <taxon>Hymenolepididae</taxon>
        <taxon>Hymenolepis</taxon>
    </lineage>
</organism>
<gene>
    <name evidence="2" type="ORF">HDID_LOCUS4482</name>
</gene>
<reference evidence="2 3" key="2">
    <citation type="submission" date="2018-11" db="EMBL/GenBank/DDBJ databases">
        <authorList>
            <consortium name="Pathogen Informatics"/>
        </authorList>
    </citation>
    <scope>NUCLEOTIDE SEQUENCE [LARGE SCALE GENOMIC DNA]</scope>
</reference>
<evidence type="ECO:0000313" key="4">
    <source>
        <dbReference type="WBParaSite" id="HDID_0000448401-mRNA-1"/>
    </source>
</evidence>
<evidence type="ECO:0000313" key="3">
    <source>
        <dbReference type="Proteomes" id="UP000274504"/>
    </source>
</evidence>
<sequence>MRYCLFLVLAPDESVDVFGPFTIEELQQYRSGGRTRLAPFISTAYFIPLHAASKHSPLLGFNVKRGELTMSSLRTLPPYTQLPAFPLPYSHPSAANKQLAADSIRPLFDLLSLPRSHLYASLALSLPHSRSSDLINSIHNECDLFHENLSPAGESVSRVPLNASDRDLAESLPLIRDILSQTDNSSTSSKFSHPPAAAALPQPPPSATADGVSCICYLYVWSLVHILADSHLKSSDFVTNMYLNLK</sequence>
<reference evidence="4" key="1">
    <citation type="submission" date="2017-02" db="UniProtKB">
        <authorList>
            <consortium name="WormBaseParasite"/>
        </authorList>
    </citation>
    <scope>IDENTIFICATION</scope>
</reference>